<reference evidence="2 3" key="1">
    <citation type="submission" date="2018-03" db="EMBL/GenBank/DDBJ databases">
        <title>Draft Genome Sequences of the Obligatory Marine Myxobacteria Enhygromyxa salina SWB007.</title>
        <authorList>
            <person name="Poehlein A."/>
            <person name="Moghaddam J.A."/>
            <person name="Harms H."/>
            <person name="Alanjari M."/>
            <person name="Koenig G.M."/>
            <person name="Daniel R."/>
            <person name="Schaeberle T.F."/>
        </authorList>
    </citation>
    <scope>NUCLEOTIDE SEQUENCE [LARGE SCALE GENOMIC DNA]</scope>
    <source>
        <strain evidence="2 3">SWB007</strain>
    </source>
</reference>
<sequence length="399" mass="42213">MSALVSKSTPWPARIALAAGLLALAGCNRKNVAERMLGDPAHELAAARCGGAGQMLRPLIIEWPATDRASLESRLRRGLVVVRYEGCVVEVLRECAAPAGSYDYLGITRKSDQITIRTTDELYANMPLTAVTLEAKLATAGELNVSMALVGNYEAARARFDISELQGRCEGATHVVAAAQVGAFAFYTGAAAEVGTELEVEKVAGVGARSTASREILNHDGDADACLGSTPTDTTPPAECGALLRLELSALDGIVPTCQPGSVWNGSACVTNQRAASEAQQARDQAKATKRAENQEIAWQLCGIQMQCEAQRAGVLPPEGDAYQRQMRACTAMTSVMINDYTRPQARKCIADAPSIGCAAFETCVMGPDSDADADADPDFGEPDEFGEPDHGFGTEPDW</sequence>
<feature type="region of interest" description="Disordered" evidence="1">
    <location>
        <begin position="369"/>
        <end position="399"/>
    </location>
</feature>
<dbReference type="EMBL" id="PVNL01000117">
    <property type="protein sequence ID" value="PRQ01112.1"/>
    <property type="molecule type" value="Genomic_DNA"/>
</dbReference>
<name>A0A2S9Y7S9_9BACT</name>
<dbReference type="PROSITE" id="PS51257">
    <property type="entry name" value="PROKAR_LIPOPROTEIN"/>
    <property type="match status" value="1"/>
</dbReference>
<dbReference type="AlphaFoldDB" id="A0A2S9Y7S9"/>
<evidence type="ECO:0000313" key="3">
    <source>
        <dbReference type="Proteomes" id="UP000238823"/>
    </source>
</evidence>
<evidence type="ECO:0008006" key="4">
    <source>
        <dbReference type="Google" id="ProtNLM"/>
    </source>
</evidence>
<feature type="compositionally biased region" description="Acidic residues" evidence="1">
    <location>
        <begin position="370"/>
        <end position="387"/>
    </location>
</feature>
<dbReference type="Proteomes" id="UP000238823">
    <property type="component" value="Unassembled WGS sequence"/>
</dbReference>
<accession>A0A2S9Y7S9</accession>
<comment type="caution">
    <text evidence="2">The sequence shown here is derived from an EMBL/GenBank/DDBJ whole genome shotgun (WGS) entry which is preliminary data.</text>
</comment>
<proteinExistence type="predicted"/>
<protein>
    <recommendedName>
        <fullName evidence="4">Lipoprotein</fullName>
    </recommendedName>
</protein>
<evidence type="ECO:0000256" key="1">
    <source>
        <dbReference type="SAM" id="MobiDB-lite"/>
    </source>
</evidence>
<dbReference type="RefSeq" id="WP_146158245.1">
    <property type="nucleotide sequence ID" value="NZ_PVNL01000117.1"/>
</dbReference>
<organism evidence="2 3">
    <name type="scientific">Enhygromyxa salina</name>
    <dbReference type="NCBI Taxonomy" id="215803"/>
    <lineage>
        <taxon>Bacteria</taxon>
        <taxon>Pseudomonadati</taxon>
        <taxon>Myxococcota</taxon>
        <taxon>Polyangia</taxon>
        <taxon>Nannocystales</taxon>
        <taxon>Nannocystaceae</taxon>
        <taxon>Enhygromyxa</taxon>
    </lineage>
</organism>
<gene>
    <name evidence="2" type="ORF">ENSA7_57170</name>
</gene>
<evidence type="ECO:0000313" key="2">
    <source>
        <dbReference type="EMBL" id="PRQ01112.1"/>
    </source>
</evidence>
<dbReference type="OrthoDB" id="5500974at2"/>